<gene>
    <name evidence="2" type="ORF">FN961_08665</name>
</gene>
<feature type="transmembrane region" description="Helical" evidence="1">
    <location>
        <begin position="96"/>
        <end position="119"/>
    </location>
</feature>
<sequence length="170" mass="19325">MPIPEINEDQAGNESDNIRTHYIKRVSFYLLFLLLIPFAYYVTASQEGLPQWVKFNQLLVECVLFGLLGGTTYCLRAVYLNRCVRNQWVPRWVMWYLLRPVVSMIMGGITYFIINIGLITLGSSGIGNTNYVFFVLAFFAGLNVDGFLKRFESQISKSTGVKVSNQSLGK</sequence>
<proteinExistence type="predicted"/>
<name>A0A553JQK3_SHEHA</name>
<keyword evidence="1" id="KW-0812">Transmembrane</keyword>
<organism evidence="2 3">
    <name type="scientific">Shewanella hanedai</name>
    <name type="common">Alteromonas hanedai</name>
    <dbReference type="NCBI Taxonomy" id="25"/>
    <lineage>
        <taxon>Bacteria</taxon>
        <taxon>Pseudomonadati</taxon>
        <taxon>Pseudomonadota</taxon>
        <taxon>Gammaproteobacteria</taxon>
        <taxon>Alteromonadales</taxon>
        <taxon>Shewanellaceae</taxon>
        <taxon>Shewanella</taxon>
    </lineage>
</organism>
<accession>A0A553JQK3</accession>
<dbReference type="RefSeq" id="WP_143564154.1">
    <property type="nucleotide sequence ID" value="NZ_BMPL01000006.1"/>
</dbReference>
<dbReference type="Proteomes" id="UP000318126">
    <property type="component" value="Unassembled WGS sequence"/>
</dbReference>
<keyword evidence="3" id="KW-1185">Reference proteome</keyword>
<evidence type="ECO:0000256" key="1">
    <source>
        <dbReference type="SAM" id="Phobius"/>
    </source>
</evidence>
<protein>
    <submittedName>
        <fullName evidence="2">Uncharacterized protein</fullName>
    </submittedName>
</protein>
<dbReference type="AlphaFoldDB" id="A0A553JQK3"/>
<feature type="transmembrane region" description="Helical" evidence="1">
    <location>
        <begin position="55"/>
        <end position="75"/>
    </location>
</feature>
<evidence type="ECO:0000313" key="3">
    <source>
        <dbReference type="Proteomes" id="UP000318126"/>
    </source>
</evidence>
<dbReference type="OrthoDB" id="9152192at2"/>
<keyword evidence="1" id="KW-0472">Membrane</keyword>
<keyword evidence="1" id="KW-1133">Transmembrane helix</keyword>
<evidence type="ECO:0000313" key="2">
    <source>
        <dbReference type="EMBL" id="TRY14755.1"/>
    </source>
</evidence>
<comment type="caution">
    <text evidence="2">The sequence shown here is derived from an EMBL/GenBank/DDBJ whole genome shotgun (WGS) entry which is preliminary data.</text>
</comment>
<feature type="transmembrane region" description="Helical" evidence="1">
    <location>
        <begin position="26"/>
        <end position="43"/>
    </location>
</feature>
<dbReference type="EMBL" id="VKGK01000008">
    <property type="protein sequence ID" value="TRY14755.1"/>
    <property type="molecule type" value="Genomic_DNA"/>
</dbReference>
<reference evidence="3" key="1">
    <citation type="submission" date="2019-07" db="EMBL/GenBank/DDBJ databases">
        <title>Shewanella sp. YLB-08 draft genomic sequence.</title>
        <authorList>
            <person name="Yu L."/>
        </authorList>
    </citation>
    <scope>NUCLEOTIDE SEQUENCE [LARGE SCALE GENOMIC DNA]</scope>
    <source>
        <strain evidence="3">JCM 20706</strain>
    </source>
</reference>